<protein>
    <submittedName>
        <fullName evidence="1">Uncharacterized protein</fullName>
    </submittedName>
</protein>
<dbReference type="Proteomes" id="UP001497480">
    <property type="component" value="Unassembled WGS sequence"/>
</dbReference>
<reference evidence="1 2" key="1">
    <citation type="submission" date="2024-03" db="EMBL/GenBank/DDBJ databases">
        <authorList>
            <person name="Martinez-Hernandez J."/>
        </authorList>
    </citation>
    <scope>NUCLEOTIDE SEQUENCE [LARGE SCALE GENOMIC DNA]</scope>
</reference>
<gene>
    <name evidence="1" type="ORF">LLUT_LOCUS26712</name>
</gene>
<evidence type="ECO:0000313" key="2">
    <source>
        <dbReference type="Proteomes" id="UP001497480"/>
    </source>
</evidence>
<dbReference type="AlphaFoldDB" id="A0AAV1XWF8"/>
<proteinExistence type="predicted"/>
<organism evidence="1 2">
    <name type="scientific">Lupinus luteus</name>
    <name type="common">European yellow lupine</name>
    <dbReference type="NCBI Taxonomy" id="3873"/>
    <lineage>
        <taxon>Eukaryota</taxon>
        <taxon>Viridiplantae</taxon>
        <taxon>Streptophyta</taxon>
        <taxon>Embryophyta</taxon>
        <taxon>Tracheophyta</taxon>
        <taxon>Spermatophyta</taxon>
        <taxon>Magnoliopsida</taxon>
        <taxon>eudicotyledons</taxon>
        <taxon>Gunneridae</taxon>
        <taxon>Pentapetalae</taxon>
        <taxon>rosids</taxon>
        <taxon>fabids</taxon>
        <taxon>Fabales</taxon>
        <taxon>Fabaceae</taxon>
        <taxon>Papilionoideae</taxon>
        <taxon>50 kb inversion clade</taxon>
        <taxon>genistoids sensu lato</taxon>
        <taxon>core genistoids</taxon>
        <taxon>Genisteae</taxon>
        <taxon>Lupinus</taxon>
    </lineage>
</organism>
<sequence>MAPVPESQCSPSSEFKALEAQESCGRIWQLRLCSSYSLTLIISSHQYITQCVTDTFKVKKGCNQDSEYNKEIIDPKQGKAGTSGSINFEAFIATRAKLKQGHKMRNKQEHVRSVGYSRIRILFYANKVACS</sequence>
<evidence type="ECO:0000313" key="1">
    <source>
        <dbReference type="EMBL" id="CAL0325652.1"/>
    </source>
</evidence>
<keyword evidence="2" id="KW-1185">Reference proteome</keyword>
<dbReference type="EMBL" id="CAXHTB010000018">
    <property type="protein sequence ID" value="CAL0325652.1"/>
    <property type="molecule type" value="Genomic_DNA"/>
</dbReference>
<accession>A0AAV1XWF8</accession>
<comment type="caution">
    <text evidence="1">The sequence shown here is derived from an EMBL/GenBank/DDBJ whole genome shotgun (WGS) entry which is preliminary data.</text>
</comment>
<name>A0AAV1XWF8_LUPLU</name>